<feature type="domain" description="Carbohydrate-binding module family 96" evidence="5">
    <location>
        <begin position="51"/>
        <end position="203"/>
    </location>
</feature>
<accession>A0A250J984</accession>
<dbReference type="Proteomes" id="UP000217257">
    <property type="component" value="Chromosome"/>
</dbReference>
<dbReference type="EMBL" id="CP022098">
    <property type="protein sequence ID" value="ATB40465.1"/>
    <property type="molecule type" value="Genomic_DNA"/>
</dbReference>
<reference evidence="6 7" key="1">
    <citation type="submission" date="2017-06" db="EMBL/GenBank/DDBJ databases">
        <title>Sequencing and comparative analysis of myxobacterial genomes.</title>
        <authorList>
            <person name="Rupp O."/>
            <person name="Goesmann A."/>
            <person name="Sogaard-Andersen L."/>
        </authorList>
    </citation>
    <scope>NUCLEOTIDE SEQUENCE [LARGE SCALE GENOMIC DNA]</scope>
    <source>
        <strain evidence="6 7">DSM 52655</strain>
    </source>
</reference>
<evidence type="ECO:0000256" key="1">
    <source>
        <dbReference type="ARBA" id="ARBA00004613"/>
    </source>
</evidence>
<keyword evidence="2" id="KW-0964">Secreted</keyword>
<dbReference type="SUPFAM" id="SSF101898">
    <property type="entry name" value="NHL repeat"/>
    <property type="match status" value="1"/>
</dbReference>
<feature type="compositionally biased region" description="Polar residues" evidence="4">
    <location>
        <begin position="70"/>
        <end position="82"/>
    </location>
</feature>
<name>A0A250J984_9BACT</name>
<dbReference type="Pfam" id="PF24517">
    <property type="entry name" value="CBM96"/>
    <property type="match status" value="2"/>
</dbReference>
<evidence type="ECO:0000256" key="3">
    <source>
        <dbReference type="ARBA" id="ARBA00022729"/>
    </source>
</evidence>
<evidence type="ECO:0000313" key="6">
    <source>
        <dbReference type="EMBL" id="ATB40465.1"/>
    </source>
</evidence>
<evidence type="ECO:0000256" key="2">
    <source>
        <dbReference type="ARBA" id="ARBA00022525"/>
    </source>
</evidence>
<dbReference type="PANTHER" id="PTHR35580:SF1">
    <property type="entry name" value="PHYTASE-LIKE DOMAIN-CONTAINING PROTEIN"/>
    <property type="match status" value="1"/>
</dbReference>
<dbReference type="KEGG" id="cfus:CYFUS_005914"/>
<sequence length="843" mass="89937">MRRGLGWGARWMGGVAAVALLTHCGTGGDSGQAEARSEAPASRVEQALVTTLTLAPSADAVARRDAPEQNFGSGETLSVDQSPQEEGFLRFNVTGVSGTVTHARLRLYVTDSTTDGPRLYGTRNWDWQDSTLTWNRSPLASEQDLLDDKAALTSGTWADFDVSATVHGNGDYTFILKATSADGVGFASRENSRADRRPQLVLTVDSEPNCLPRVYTKTRTEGAYGDTYVSEAQPTQRFGDEPALLVDSSPTRYESHLFFSNSGIYDLDAWNVKRATVRLYATNGTNNGPRIHATQGGWTWPDYDFDWNTRPTLVGPPLADLGAITANTWVEADVTSDVVNKRGAFFFGLQSDSDDGVDFVSSNAAAAERHPQLRVELESGPYCTYRGTAGGRTGFTRHYGGAGDERLIALSADSHGGFVAAGRFGDAPFPDGTGFALARYDAAGTALWTRQVTTANVRPQSLTVTPEGNILVVGIYAGSPDLGTGALPEVPFQWGAGTFIAKFSPSGQPVWSHGFVATYFYVPDQELQYWPIQAEAVATDAQGSLIVVGNFHGEVDFGGGVLFAGRNSVYSEDAYPGSFIAKFDWQGQHVWSRATEGAPSEPTAKTRAVSTDAAGNVFVAGRANSGADLGDGQPIAWSAPYLAKYDGATGSLQWKRVFQDPSRVFGEVIAVRPLHNGDVAFAANLGATFTFGGGTYTGGAPWDQGYPGNVNGFTGTLSATGGDKALRDLKETRLQGLVAASDDTYTVSGFGTNVDLGGGVVGPDMRVANSAFVARYTATGAHLWSRSLEQQFTGDYYGPRMLLAPTPGRDVLIGGDFAQPFQHDGVTYTPRGASDLFYLRLTP</sequence>
<dbReference type="AlphaFoldDB" id="A0A250J984"/>
<proteinExistence type="predicted"/>
<gene>
    <name evidence="6" type="ORF">CYFUS_005914</name>
</gene>
<dbReference type="InterPro" id="IPR052918">
    <property type="entry name" value="Motility_Chemotaxis_Reg"/>
</dbReference>
<evidence type="ECO:0000256" key="4">
    <source>
        <dbReference type="SAM" id="MobiDB-lite"/>
    </source>
</evidence>
<dbReference type="PANTHER" id="PTHR35580">
    <property type="entry name" value="CELL SURFACE GLYCOPROTEIN (S-LAYER PROTEIN)-LIKE PROTEIN"/>
    <property type="match status" value="1"/>
</dbReference>
<feature type="domain" description="Carbohydrate-binding module family 96" evidence="5">
    <location>
        <begin position="223"/>
        <end position="375"/>
    </location>
</feature>
<keyword evidence="3" id="KW-0732">Signal</keyword>
<evidence type="ECO:0000259" key="5">
    <source>
        <dbReference type="Pfam" id="PF24517"/>
    </source>
</evidence>
<dbReference type="InterPro" id="IPR055372">
    <property type="entry name" value="CBM96"/>
</dbReference>
<dbReference type="NCBIfam" id="NF033679">
    <property type="entry name" value="DNRLRE_dom"/>
    <property type="match status" value="2"/>
</dbReference>
<protein>
    <recommendedName>
        <fullName evidence="5">Carbohydrate-binding module family 96 domain-containing protein</fullName>
    </recommendedName>
</protein>
<comment type="subcellular location">
    <subcellularLocation>
        <location evidence="1">Secreted</location>
    </subcellularLocation>
</comment>
<feature type="region of interest" description="Disordered" evidence="4">
    <location>
        <begin position="60"/>
        <end position="82"/>
    </location>
</feature>
<organism evidence="6 7">
    <name type="scientific">Cystobacter fuscus</name>
    <dbReference type="NCBI Taxonomy" id="43"/>
    <lineage>
        <taxon>Bacteria</taxon>
        <taxon>Pseudomonadati</taxon>
        <taxon>Myxococcota</taxon>
        <taxon>Myxococcia</taxon>
        <taxon>Myxococcales</taxon>
        <taxon>Cystobacterineae</taxon>
        <taxon>Archangiaceae</taxon>
        <taxon>Cystobacter</taxon>
    </lineage>
</organism>
<dbReference type="RefSeq" id="WP_157758746.1">
    <property type="nucleotide sequence ID" value="NZ_CP022098.1"/>
</dbReference>
<evidence type="ECO:0000313" key="7">
    <source>
        <dbReference type="Proteomes" id="UP000217257"/>
    </source>
</evidence>
<dbReference type="GO" id="GO:0005576">
    <property type="term" value="C:extracellular region"/>
    <property type="evidence" value="ECO:0007669"/>
    <property type="project" value="UniProtKB-SubCell"/>
</dbReference>